<evidence type="ECO:0000313" key="9">
    <source>
        <dbReference type="EMBL" id="PZF71836.1"/>
    </source>
</evidence>
<dbReference type="Gene3D" id="1.10.287.130">
    <property type="match status" value="1"/>
</dbReference>
<evidence type="ECO:0000256" key="6">
    <source>
        <dbReference type="SAM" id="Coils"/>
    </source>
</evidence>
<evidence type="ECO:0000259" key="8">
    <source>
        <dbReference type="PROSITE" id="PS50112"/>
    </source>
</evidence>
<dbReference type="EMBL" id="QKTW01000022">
    <property type="protein sequence ID" value="PZF71836.1"/>
    <property type="molecule type" value="Genomic_DNA"/>
</dbReference>
<dbReference type="EC" id="2.7.13.3" evidence="2"/>
<keyword evidence="5" id="KW-0418">Kinase</keyword>
<dbReference type="InterPro" id="IPR036890">
    <property type="entry name" value="HATPase_C_sf"/>
</dbReference>
<evidence type="ECO:0000259" key="7">
    <source>
        <dbReference type="PROSITE" id="PS50109"/>
    </source>
</evidence>
<dbReference type="Pfam" id="PF08448">
    <property type="entry name" value="PAS_4"/>
    <property type="match status" value="1"/>
</dbReference>
<evidence type="ECO:0000256" key="1">
    <source>
        <dbReference type="ARBA" id="ARBA00000085"/>
    </source>
</evidence>
<dbReference type="InterPro" id="IPR005467">
    <property type="entry name" value="His_kinase_dom"/>
</dbReference>
<dbReference type="PROSITE" id="PS50109">
    <property type="entry name" value="HIS_KIN"/>
    <property type="match status" value="1"/>
</dbReference>
<dbReference type="Gene3D" id="3.30.450.20">
    <property type="entry name" value="PAS domain"/>
    <property type="match status" value="1"/>
</dbReference>
<dbReference type="SMART" id="SM00388">
    <property type="entry name" value="HisKA"/>
    <property type="match status" value="1"/>
</dbReference>
<dbReference type="InterPro" id="IPR035965">
    <property type="entry name" value="PAS-like_dom_sf"/>
</dbReference>
<name>A0A2W2BE17_9BACT</name>
<evidence type="ECO:0000256" key="3">
    <source>
        <dbReference type="ARBA" id="ARBA00022553"/>
    </source>
</evidence>
<feature type="coiled-coil region" evidence="6">
    <location>
        <begin position="259"/>
        <end position="290"/>
    </location>
</feature>
<dbReference type="PANTHER" id="PTHR43304">
    <property type="entry name" value="PHYTOCHROME-LIKE PROTEIN CPH1"/>
    <property type="match status" value="1"/>
</dbReference>
<evidence type="ECO:0000313" key="10">
    <source>
        <dbReference type="Proteomes" id="UP000248745"/>
    </source>
</evidence>
<keyword evidence="6" id="KW-0175">Coiled coil</keyword>
<dbReference type="SMART" id="SM00387">
    <property type="entry name" value="HATPase_c"/>
    <property type="match status" value="1"/>
</dbReference>
<dbReference type="PANTHER" id="PTHR43304:SF1">
    <property type="entry name" value="PAC DOMAIN-CONTAINING PROTEIN"/>
    <property type="match status" value="1"/>
</dbReference>
<dbReference type="InterPro" id="IPR013656">
    <property type="entry name" value="PAS_4"/>
</dbReference>
<proteinExistence type="predicted"/>
<dbReference type="CDD" id="cd00082">
    <property type="entry name" value="HisKA"/>
    <property type="match status" value="1"/>
</dbReference>
<dbReference type="PROSITE" id="PS50112">
    <property type="entry name" value="PAS"/>
    <property type="match status" value="1"/>
</dbReference>
<keyword evidence="3" id="KW-0597">Phosphoprotein</keyword>
<reference evidence="9 10" key="1">
    <citation type="submission" date="2018-06" db="EMBL/GenBank/DDBJ databases">
        <title>Mucibacter soli gen. nov., sp. nov., a new member of the family Chitinophagaceae producing mucin.</title>
        <authorList>
            <person name="Kim M.-K."/>
            <person name="Park S."/>
            <person name="Kim T.-S."/>
            <person name="Joung Y."/>
            <person name="Han J.-H."/>
            <person name="Kim S.B."/>
        </authorList>
    </citation>
    <scope>NUCLEOTIDE SEQUENCE [LARGE SCALE GENOMIC DNA]</scope>
    <source>
        <strain evidence="9 10">R1-15</strain>
    </source>
</reference>
<dbReference type="InterPro" id="IPR003594">
    <property type="entry name" value="HATPase_dom"/>
</dbReference>
<evidence type="ECO:0000256" key="2">
    <source>
        <dbReference type="ARBA" id="ARBA00012438"/>
    </source>
</evidence>
<dbReference type="InterPro" id="IPR036097">
    <property type="entry name" value="HisK_dim/P_sf"/>
</dbReference>
<dbReference type="InterPro" id="IPR004358">
    <property type="entry name" value="Sig_transdc_His_kin-like_C"/>
</dbReference>
<dbReference type="SMART" id="SM00091">
    <property type="entry name" value="PAS"/>
    <property type="match status" value="2"/>
</dbReference>
<protein>
    <recommendedName>
        <fullName evidence="2">histidine kinase</fullName>
        <ecNumber evidence="2">2.7.13.3</ecNumber>
    </recommendedName>
</protein>
<organism evidence="9 10">
    <name type="scientific">Taibaiella soli</name>
    <dbReference type="NCBI Taxonomy" id="1649169"/>
    <lineage>
        <taxon>Bacteria</taxon>
        <taxon>Pseudomonadati</taxon>
        <taxon>Bacteroidota</taxon>
        <taxon>Chitinophagia</taxon>
        <taxon>Chitinophagales</taxon>
        <taxon>Chitinophagaceae</taxon>
        <taxon>Taibaiella</taxon>
    </lineage>
</organism>
<dbReference type="Pfam" id="PF02518">
    <property type="entry name" value="HATPase_c"/>
    <property type="match status" value="1"/>
</dbReference>
<dbReference type="NCBIfam" id="TIGR00229">
    <property type="entry name" value="sensory_box"/>
    <property type="match status" value="1"/>
</dbReference>
<dbReference type="GO" id="GO:0000155">
    <property type="term" value="F:phosphorelay sensor kinase activity"/>
    <property type="evidence" value="ECO:0007669"/>
    <property type="project" value="InterPro"/>
</dbReference>
<dbReference type="SUPFAM" id="SSF47384">
    <property type="entry name" value="Homodimeric domain of signal transducing histidine kinase"/>
    <property type="match status" value="1"/>
</dbReference>
<dbReference type="Gene3D" id="3.30.565.10">
    <property type="entry name" value="Histidine kinase-like ATPase, C-terminal domain"/>
    <property type="match status" value="1"/>
</dbReference>
<keyword evidence="10" id="KW-1185">Reference proteome</keyword>
<dbReference type="AlphaFoldDB" id="A0A2W2BE17"/>
<dbReference type="InterPro" id="IPR000014">
    <property type="entry name" value="PAS"/>
</dbReference>
<dbReference type="Proteomes" id="UP000248745">
    <property type="component" value="Unassembled WGS sequence"/>
</dbReference>
<dbReference type="RefSeq" id="WP_111000207.1">
    <property type="nucleotide sequence ID" value="NZ_QKTW01000022.1"/>
</dbReference>
<keyword evidence="4" id="KW-0808">Transferase</keyword>
<gene>
    <name evidence="9" type="ORF">DN068_17400</name>
</gene>
<dbReference type="OrthoDB" id="9766459at2"/>
<comment type="catalytic activity">
    <reaction evidence="1">
        <text>ATP + protein L-histidine = ADP + protein N-phospho-L-histidine.</text>
        <dbReference type="EC" id="2.7.13.3"/>
    </reaction>
</comment>
<dbReference type="SUPFAM" id="SSF55874">
    <property type="entry name" value="ATPase domain of HSP90 chaperone/DNA topoisomerase II/histidine kinase"/>
    <property type="match status" value="1"/>
</dbReference>
<feature type="domain" description="Histidine kinase" evidence="7">
    <location>
        <begin position="293"/>
        <end position="518"/>
    </location>
</feature>
<dbReference type="InterPro" id="IPR003661">
    <property type="entry name" value="HisK_dim/P_dom"/>
</dbReference>
<evidence type="ECO:0000256" key="4">
    <source>
        <dbReference type="ARBA" id="ARBA00022679"/>
    </source>
</evidence>
<feature type="domain" description="PAS" evidence="8">
    <location>
        <begin position="144"/>
        <end position="216"/>
    </location>
</feature>
<dbReference type="CDD" id="cd00130">
    <property type="entry name" value="PAS"/>
    <property type="match status" value="1"/>
</dbReference>
<accession>A0A2W2BE17</accession>
<dbReference type="SUPFAM" id="SSF55785">
    <property type="entry name" value="PYP-like sensor domain (PAS domain)"/>
    <property type="match status" value="1"/>
</dbReference>
<sequence length="518" mass="57989">MIINNLRLSNDTDDTIYSGLFDELEQATQTASWIYYINSHAISFSANFPRLFGLPAEHMEGLTDLLPLLDEKGQEALRETILSMEENQEIPMALYHAVLGNKKLKLKQWGTSKVDSEGEPYLAGFLSVEKSDEFAPGAMQEKNQQLHLAAMVNDASIDRVLALDADFNIIAWNRMCELVSGIPREKAIGTNFLNLFPDDQIKKSLRPLLLQTLKGFKTFLPADHSPYTGGYYENHFIPLRDKNDDIVGVLNVIHDVAHRVKAENELKNLNKELAIKNNELKQKNIELTSLMHIASHDIKNPVRKVHSFVNMIVNSEDNISETNISYLKRIEKSISHIAALTDDMLSFINLGNDEKEVGEVNLNHVLLSAKHRLWNIVEQTHAVIESEKLPVINGQRLLLTTLLYNIISNAIKFQKPGNQPRISISSQYLPGSEIQHPEALAAAQYLCISIADNGIGFEEKVAEKIFMMFTVLQPDTFPGAGIGLAMSKKIVALHHGFIAADSNPGVGSVFYCYFPVND</sequence>
<dbReference type="PRINTS" id="PR00344">
    <property type="entry name" value="BCTRLSENSOR"/>
</dbReference>
<comment type="caution">
    <text evidence="9">The sequence shown here is derived from an EMBL/GenBank/DDBJ whole genome shotgun (WGS) entry which is preliminary data.</text>
</comment>
<dbReference type="InterPro" id="IPR052162">
    <property type="entry name" value="Sensor_kinase/Photoreceptor"/>
</dbReference>
<evidence type="ECO:0000256" key="5">
    <source>
        <dbReference type="ARBA" id="ARBA00022777"/>
    </source>
</evidence>